<proteinExistence type="predicted"/>
<evidence type="ECO:0000313" key="2">
    <source>
        <dbReference type="Proteomes" id="UP000054485"/>
    </source>
</evidence>
<dbReference type="InParanoid" id="A0A0D0B7S3"/>
<dbReference type="HOGENOM" id="CLU_2414764_0_0_1"/>
<accession>A0A0D0B7S3</accession>
<dbReference type="Proteomes" id="UP000054485">
    <property type="component" value="Unassembled WGS sequence"/>
</dbReference>
<protein>
    <submittedName>
        <fullName evidence="1">Uncharacterized protein</fullName>
    </submittedName>
</protein>
<reference evidence="2" key="2">
    <citation type="submission" date="2015-01" db="EMBL/GenBank/DDBJ databases">
        <title>Evolutionary Origins and Diversification of the Mycorrhizal Mutualists.</title>
        <authorList>
            <consortium name="DOE Joint Genome Institute"/>
            <consortium name="Mycorrhizal Genomics Consortium"/>
            <person name="Kohler A."/>
            <person name="Kuo A."/>
            <person name="Nagy L.G."/>
            <person name="Floudas D."/>
            <person name="Copeland A."/>
            <person name="Barry K.W."/>
            <person name="Cichocki N."/>
            <person name="Veneault-Fourrey C."/>
            <person name="LaButti K."/>
            <person name="Lindquist E.A."/>
            <person name="Lipzen A."/>
            <person name="Lundell T."/>
            <person name="Morin E."/>
            <person name="Murat C."/>
            <person name="Riley R."/>
            <person name="Ohm R."/>
            <person name="Sun H."/>
            <person name="Tunlid A."/>
            <person name="Henrissat B."/>
            <person name="Grigoriev I.V."/>
            <person name="Hibbett D.S."/>
            <person name="Martin F."/>
        </authorList>
    </citation>
    <scope>NUCLEOTIDE SEQUENCE [LARGE SCALE GENOMIC DNA]</scope>
    <source>
        <strain evidence="2">UH-Slu-Lm8-n1</strain>
    </source>
</reference>
<sequence length="92" mass="10796">MPKISYRMAHFHFMIFADRRAAFICCSRRRLPRIEGHSLDMIGQTNLPIDCLISDVRNVAPVLQKILPFWTYGRVAYPLESLGWRRCHSFSL</sequence>
<name>A0A0D0B7S3_9AGAM</name>
<organism evidence="1 2">
    <name type="scientific">Suillus luteus UH-Slu-Lm8-n1</name>
    <dbReference type="NCBI Taxonomy" id="930992"/>
    <lineage>
        <taxon>Eukaryota</taxon>
        <taxon>Fungi</taxon>
        <taxon>Dikarya</taxon>
        <taxon>Basidiomycota</taxon>
        <taxon>Agaricomycotina</taxon>
        <taxon>Agaricomycetes</taxon>
        <taxon>Agaricomycetidae</taxon>
        <taxon>Boletales</taxon>
        <taxon>Suillineae</taxon>
        <taxon>Suillaceae</taxon>
        <taxon>Suillus</taxon>
    </lineage>
</organism>
<keyword evidence="2" id="KW-1185">Reference proteome</keyword>
<dbReference type="EMBL" id="KN835166">
    <property type="protein sequence ID" value="KIK45889.1"/>
    <property type="molecule type" value="Genomic_DNA"/>
</dbReference>
<dbReference type="AlphaFoldDB" id="A0A0D0B7S3"/>
<evidence type="ECO:0000313" key="1">
    <source>
        <dbReference type="EMBL" id="KIK45889.1"/>
    </source>
</evidence>
<gene>
    <name evidence="1" type="ORF">CY34DRAFT_481472</name>
</gene>
<reference evidence="1 2" key="1">
    <citation type="submission" date="2014-04" db="EMBL/GenBank/DDBJ databases">
        <authorList>
            <consortium name="DOE Joint Genome Institute"/>
            <person name="Kuo A."/>
            <person name="Ruytinx J."/>
            <person name="Rineau F."/>
            <person name="Colpaert J."/>
            <person name="Kohler A."/>
            <person name="Nagy L.G."/>
            <person name="Floudas D."/>
            <person name="Copeland A."/>
            <person name="Barry K.W."/>
            <person name="Cichocki N."/>
            <person name="Veneault-Fourrey C."/>
            <person name="LaButti K."/>
            <person name="Lindquist E.A."/>
            <person name="Lipzen A."/>
            <person name="Lundell T."/>
            <person name="Morin E."/>
            <person name="Murat C."/>
            <person name="Sun H."/>
            <person name="Tunlid A."/>
            <person name="Henrissat B."/>
            <person name="Grigoriev I.V."/>
            <person name="Hibbett D.S."/>
            <person name="Martin F."/>
            <person name="Nordberg H.P."/>
            <person name="Cantor M.N."/>
            <person name="Hua S.X."/>
        </authorList>
    </citation>
    <scope>NUCLEOTIDE SEQUENCE [LARGE SCALE GENOMIC DNA]</scope>
    <source>
        <strain evidence="1 2">UH-Slu-Lm8-n1</strain>
    </source>
</reference>